<evidence type="ECO:0000313" key="4">
    <source>
        <dbReference type="Proteomes" id="UP000193067"/>
    </source>
</evidence>
<evidence type="ECO:0000256" key="2">
    <source>
        <dbReference type="SAM" id="Phobius"/>
    </source>
</evidence>
<sequence>MRRRARGRAAENVRLAYIVGKSGRQGASAGQRQSEKPAAGRRSLGLRGGWANASQLAPSANPTCPLTTTTSDPLLFAARRPHRRPRRSHRLASVHFSLFLASSSISLSCMARSASFLGNTAPALSL</sequence>
<feature type="transmembrane region" description="Helical" evidence="2">
    <location>
        <begin position="91"/>
        <end position="114"/>
    </location>
</feature>
<feature type="region of interest" description="Disordered" evidence="1">
    <location>
        <begin position="22"/>
        <end position="44"/>
    </location>
</feature>
<accession>A0A1Y2IQG0</accession>
<evidence type="ECO:0000313" key="3">
    <source>
        <dbReference type="EMBL" id="OSD02933.1"/>
    </source>
</evidence>
<keyword evidence="2" id="KW-1133">Transmembrane helix</keyword>
<organism evidence="3 4">
    <name type="scientific">Trametes coccinea (strain BRFM310)</name>
    <name type="common">Pycnoporus coccineus</name>
    <dbReference type="NCBI Taxonomy" id="1353009"/>
    <lineage>
        <taxon>Eukaryota</taxon>
        <taxon>Fungi</taxon>
        <taxon>Dikarya</taxon>
        <taxon>Basidiomycota</taxon>
        <taxon>Agaricomycotina</taxon>
        <taxon>Agaricomycetes</taxon>
        <taxon>Polyporales</taxon>
        <taxon>Polyporaceae</taxon>
        <taxon>Trametes</taxon>
    </lineage>
</organism>
<reference evidence="3 4" key="1">
    <citation type="journal article" date="2015" name="Biotechnol. Biofuels">
        <title>Enhanced degradation of softwood versus hardwood by the white-rot fungus Pycnoporus coccineus.</title>
        <authorList>
            <person name="Couturier M."/>
            <person name="Navarro D."/>
            <person name="Chevret D."/>
            <person name="Henrissat B."/>
            <person name="Piumi F."/>
            <person name="Ruiz-Duenas F.J."/>
            <person name="Martinez A.T."/>
            <person name="Grigoriev I.V."/>
            <person name="Riley R."/>
            <person name="Lipzen A."/>
            <person name="Berrin J.G."/>
            <person name="Master E.R."/>
            <person name="Rosso M.N."/>
        </authorList>
    </citation>
    <scope>NUCLEOTIDE SEQUENCE [LARGE SCALE GENOMIC DNA]</scope>
    <source>
        <strain evidence="3 4">BRFM310</strain>
    </source>
</reference>
<gene>
    <name evidence="3" type="ORF">PYCCODRAFT_274289</name>
</gene>
<keyword evidence="2" id="KW-0472">Membrane</keyword>
<keyword evidence="2" id="KW-0812">Transmembrane</keyword>
<protein>
    <submittedName>
        <fullName evidence="3">Uncharacterized protein</fullName>
    </submittedName>
</protein>
<keyword evidence="4" id="KW-1185">Reference proteome</keyword>
<dbReference type="AlphaFoldDB" id="A0A1Y2IQG0"/>
<evidence type="ECO:0000256" key="1">
    <source>
        <dbReference type="SAM" id="MobiDB-lite"/>
    </source>
</evidence>
<dbReference type="Proteomes" id="UP000193067">
    <property type="component" value="Unassembled WGS sequence"/>
</dbReference>
<name>A0A1Y2IQG0_TRAC3</name>
<dbReference type="EMBL" id="KZ084102">
    <property type="protein sequence ID" value="OSD02933.1"/>
    <property type="molecule type" value="Genomic_DNA"/>
</dbReference>
<proteinExistence type="predicted"/>